<protein>
    <recommendedName>
        <fullName evidence="4">Urease accessory protein UreD</fullName>
    </recommendedName>
</protein>
<dbReference type="GO" id="GO:0016151">
    <property type="term" value="F:nickel cation binding"/>
    <property type="evidence" value="ECO:0007669"/>
    <property type="project" value="InterPro"/>
</dbReference>
<evidence type="ECO:0000256" key="1">
    <source>
        <dbReference type="ARBA" id="ARBA00023186"/>
    </source>
</evidence>
<gene>
    <name evidence="2" type="ordered locus">Cfla_0693</name>
</gene>
<dbReference type="Proteomes" id="UP000000849">
    <property type="component" value="Chromosome"/>
</dbReference>
<dbReference type="Pfam" id="PF01774">
    <property type="entry name" value="UreD"/>
    <property type="match status" value="1"/>
</dbReference>
<dbReference type="AlphaFoldDB" id="D5UJ82"/>
<evidence type="ECO:0000313" key="2">
    <source>
        <dbReference type="EMBL" id="ADG73605.1"/>
    </source>
</evidence>
<dbReference type="OrthoDB" id="8677206at2"/>
<dbReference type="eggNOG" id="COG0829">
    <property type="taxonomic scope" value="Bacteria"/>
</dbReference>
<evidence type="ECO:0000313" key="3">
    <source>
        <dbReference type="Proteomes" id="UP000000849"/>
    </source>
</evidence>
<evidence type="ECO:0008006" key="4">
    <source>
        <dbReference type="Google" id="ProtNLM"/>
    </source>
</evidence>
<organism evidence="2 3">
    <name type="scientific">Cellulomonas flavigena (strain ATCC 482 / DSM 20109 / BCRC 11376 / JCM 18109 / NBRC 3775 / NCIMB 8073 / NRS 134)</name>
    <dbReference type="NCBI Taxonomy" id="446466"/>
    <lineage>
        <taxon>Bacteria</taxon>
        <taxon>Bacillati</taxon>
        <taxon>Actinomycetota</taxon>
        <taxon>Actinomycetes</taxon>
        <taxon>Micrococcales</taxon>
        <taxon>Cellulomonadaceae</taxon>
        <taxon>Cellulomonas</taxon>
    </lineage>
</organism>
<dbReference type="InterPro" id="IPR002669">
    <property type="entry name" value="UreD"/>
</dbReference>
<sequence length="284" mass="29800">MSSGSCPPAGRRSGTSTYTGVDVLQVTTHDSARFGLPRVVGTHVSVTATGDVAVTSDVLQAYRLPDAGDRARVALVVPPELQGPDGRTDAQHGRIDVAVAAGRELEIVEITGVGAHAVQHARTQWLIDVRLAQDAVLVWPTLPIVVAEGADVLRLTHVDLAPGARVVLRETLVLSRAGRTGGRIRSTIRARLDGSPLLADTFVVEPSAPLASALHPALATVADGAVPGPRPPADEVRLDTLLVLGARLEHPEALQLDQEGSVLRGPAARVHDTDLAVALPRPRR</sequence>
<keyword evidence="3" id="KW-1185">Reference proteome</keyword>
<dbReference type="EMBL" id="CP001964">
    <property type="protein sequence ID" value="ADG73605.1"/>
    <property type="molecule type" value="Genomic_DNA"/>
</dbReference>
<dbReference type="HOGENOM" id="CLU_978948_0_0_11"/>
<name>D5UJ82_CELFN</name>
<proteinExistence type="predicted"/>
<dbReference type="STRING" id="446466.Cfla_0693"/>
<keyword evidence="1" id="KW-0143">Chaperone</keyword>
<reference evidence="2 3" key="1">
    <citation type="journal article" date="2010" name="Stand. Genomic Sci.">
        <title>Complete genome sequence of Cellulomonas flavigena type strain (134).</title>
        <authorList>
            <person name="Abt B."/>
            <person name="Foster B."/>
            <person name="Lapidus A."/>
            <person name="Clum A."/>
            <person name="Sun H."/>
            <person name="Pukall R."/>
            <person name="Lucas S."/>
            <person name="Glavina Del Rio T."/>
            <person name="Nolan M."/>
            <person name="Tice H."/>
            <person name="Cheng J.F."/>
            <person name="Pitluck S."/>
            <person name="Liolios K."/>
            <person name="Ivanova N."/>
            <person name="Mavromatis K."/>
            <person name="Ovchinnikova G."/>
            <person name="Pati A."/>
            <person name="Goodwin L."/>
            <person name="Chen A."/>
            <person name="Palaniappan K."/>
            <person name="Land M."/>
            <person name="Hauser L."/>
            <person name="Chang Y.J."/>
            <person name="Jeffries C.D."/>
            <person name="Rohde M."/>
            <person name="Goker M."/>
            <person name="Woyke T."/>
            <person name="Bristow J."/>
            <person name="Eisen J.A."/>
            <person name="Markowitz V."/>
            <person name="Hugenholtz P."/>
            <person name="Kyrpides N.C."/>
            <person name="Klenk H.P."/>
        </authorList>
    </citation>
    <scope>NUCLEOTIDE SEQUENCE [LARGE SCALE GENOMIC DNA]</scope>
    <source>
        <strain evidence="3">ATCC 482 / DSM 20109 / BCRC 11376 / JCM 18109 / NBRC 3775 / NCIMB 8073 / NRS 134</strain>
    </source>
</reference>
<dbReference type="KEGG" id="cfl:Cfla_0693"/>
<accession>D5UJ82</accession>